<feature type="domain" description="N-acetyltransferase" evidence="1">
    <location>
        <begin position="112"/>
        <end position="241"/>
    </location>
</feature>
<name>A0A846RHD0_9MICC</name>
<accession>A0A846RHD0</accession>
<comment type="caution">
    <text evidence="2">The sequence shown here is derived from an EMBL/GenBank/DDBJ whole genome shotgun (WGS) entry which is preliminary data.</text>
</comment>
<dbReference type="EMBL" id="JAATJL010000001">
    <property type="protein sequence ID" value="NJC21100.1"/>
    <property type="molecule type" value="Genomic_DNA"/>
</dbReference>
<dbReference type="AlphaFoldDB" id="A0A846RHD0"/>
<dbReference type="InterPro" id="IPR016181">
    <property type="entry name" value="Acyl_CoA_acyltransferase"/>
</dbReference>
<evidence type="ECO:0000313" key="3">
    <source>
        <dbReference type="Proteomes" id="UP000547458"/>
    </source>
</evidence>
<dbReference type="RefSeq" id="WP_167990463.1">
    <property type="nucleotide sequence ID" value="NZ_JAATJL010000001.1"/>
</dbReference>
<dbReference type="Gene3D" id="3.40.630.30">
    <property type="match status" value="1"/>
</dbReference>
<dbReference type="SUPFAM" id="SSF55729">
    <property type="entry name" value="Acyl-CoA N-acyltransferases (Nat)"/>
    <property type="match status" value="1"/>
</dbReference>
<dbReference type="CDD" id="cd04301">
    <property type="entry name" value="NAT_SF"/>
    <property type="match status" value="1"/>
</dbReference>
<protein>
    <submittedName>
        <fullName evidence="2">RimJ/RimL family protein N-acetyltransferase</fullName>
    </submittedName>
</protein>
<reference evidence="2 3" key="1">
    <citation type="submission" date="2020-03" db="EMBL/GenBank/DDBJ databases">
        <title>Sequencing the genomes of 1000 actinobacteria strains.</title>
        <authorList>
            <person name="Klenk H.-P."/>
        </authorList>
    </citation>
    <scope>NUCLEOTIDE SEQUENCE [LARGE SCALE GENOMIC DNA]</scope>
    <source>
        <strain evidence="2 3">DSM 16403</strain>
    </source>
</reference>
<dbReference type="InterPro" id="IPR000182">
    <property type="entry name" value="GNAT_dom"/>
</dbReference>
<dbReference type="Pfam" id="PF00583">
    <property type="entry name" value="Acetyltransf_1"/>
    <property type="match status" value="1"/>
</dbReference>
<dbReference type="Proteomes" id="UP000547458">
    <property type="component" value="Unassembled WGS sequence"/>
</dbReference>
<proteinExistence type="predicted"/>
<sequence length="241" mass="26733">MTPDYPQPVIDFWQSRFPRENIQYDDGGFSVIVNPDLSDKLRVMVLRMPDGSATAAVTPEVLAGLHLSGPSVPEEMFRNALASAGILLHSPDLYFHFPISALNDLLEEPDPPQVRQLSSADEATFTRFQSNAPGPDKDEAFVELDHWMVFGAFANGDLVSATSMYPWDGSRLADLGVLTLPAFRGRGYGRDVVRAISRQARRLGYETQYRCQRENEASARLAIASGLTLFGQWEVIVQPES</sequence>
<dbReference type="PROSITE" id="PS51186">
    <property type="entry name" value="GNAT"/>
    <property type="match status" value="1"/>
</dbReference>
<keyword evidence="3" id="KW-1185">Reference proteome</keyword>
<organism evidence="2 3">
    <name type="scientific">Arthrobacter pigmenti</name>
    <dbReference type="NCBI Taxonomy" id="271432"/>
    <lineage>
        <taxon>Bacteria</taxon>
        <taxon>Bacillati</taxon>
        <taxon>Actinomycetota</taxon>
        <taxon>Actinomycetes</taxon>
        <taxon>Micrococcales</taxon>
        <taxon>Micrococcaceae</taxon>
        <taxon>Arthrobacter</taxon>
    </lineage>
</organism>
<dbReference type="GO" id="GO:0016747">
    <property type="term" value="F:acyltransferase activity, transferring groups other than amino-acyl groups"/>
    <property type="evidence" value="ECO:0007669"/>
    <property type="project" value="InterPro"/>
</dbReference>
<evidence type="ECO:0000313" key="2">
    <source>
        <dbReference type="EMBL" id="NJC21100.1"/>
    </source>
</evidence>
<gene>
    <name evidence="2" type="ORF">BJ994_000176</name>
</gene>
<keyword evidence="2" id="KW-0808">Transferase</keyword>
<evidence type="ECO:0000259" key="1">
    <source>
        <dbReference type="PROSITE" id="PS51186"/>
    </source>
</evidence>